<protein>
    <recommendedName>
        <fullName evidence="6 7">L-threonine 3-dehydrogenase</fullName>
        <shortName evidence="6">TDH</shortName>
        <ecNumber evidence="6 7">1.1.1.103</ecNumber>
    </recommendedName>
</protein>
<feature type="binding site" evidence="6">
    <location>
        <position position="181"/>
    </location>
    <ligand>
        <name>NAD(+)</name>
        <dbReference type="ChEBI" id="CHEBI:57540"/>
    </ligand>
</feature>
<dbReference type="NCBIfam" id="NF003808">
    <property type="entry name" value="PRK05396.1"/>
    <property type="match status" value="1"/>
</dbReference>
<feature type="active site" description="Charge relay system" evidence="6">
    <location>
        <position position="45"/>
    </location>
</feature>
<feature type="binding site" evidence="6">
    <location>
        <position position="112"/>
    </location>
    <ligand>
        <name>Zn(2+)</name>
        <dbReference type="ChEBI" id="CHEBI:29105"/>
        <label>2</label>
    </ligand>
</feature>
<dbReference type="InterPro" id="IPR050129">
    <property type="entry name" value="Zn_alcohol_dh"/>
</dbReference>
<dbReference type="PANTHER" id="PTHR43401">
    <property type="entry name" value="L-THREONINE 3-DEHYDROGENASE"/>
    <property type="match status" value="1"/>
</dbReference>
<dbReference type="RefSeq" id="WP_024085310.1">
    <property type="nucleotide sequence ID" value="NZ_AP028932.1"/>
</dbReference>
<evidence type="ECO:0000256" key="3">
    <source>
        <dbReference type="ARBA" id="ARBA00022833"/>
    </source>
</evidence>
<dbReference type="InterPro" id="IPR004627">
    <property type="entry name" value="L-Threonine_3-DHase"/>
</dbReference>
<keyword evidence="1 6" id="KW-0963">Cytoplasm</keyword>
<keyword evidence="3 6" id="KW-0862">Zinc</keyword>
<feature type="site" description="Important for catalytic activity for the proton relay mechanism but does not participate directly in the coordination of zinc atom" evidence="6">
    <location>
        <position position="153"/>
    </location>
</feature>
<evidence type="ECO:0000256" key="7">
    <source>
        <dbReference type="NCBIfam" id="TIGR00692"/>
    </source>
</evidence>
<feature type="domain" description="Enoyl reductase (ER)" evidence="8">
    <location>
        <begin position="17"/>
        <end position="346"/>
    </location>
</feature>
<dbReference type="GO" id="GO:0008743">
    <property type="term" value="F:L-threonine 3-dehydrogenase activity"/>
    <property type="evidence" value="ECO:0007669"/>
    <property type="project" value="UniProtKB-UniRule"/>
</dbReference>
<dbReference type="EC" id="1.1.1.103" evidence="6 7"/>
<feature type="binding site" evidence="6">
    <location>
        <position position="98"/>
    </location>
    <ligand>
        <name>Zn(2+)</name>
        <dbReference type="ChEBI" id="CHEBI:29105"/>
        <label>2</label>
    </ligand>
</feature>
<dbReference type="InterPro" id="IPR020843">
    <property type="entry name" value="ER"/>
</dbReference>
<sequence length="348" mass="37055">MLGGKMKAIVKNENAFGATLKEIPIPSINENEVLIKVQAASICGTDVHIYNWDQWAQKRIKTPQVFGHEFSGIVAETGKHVTNVKIGDYVSAETHFVCGTCVPCLTGKHHVCTHTKILGVDTAGSFAEYVKVPARNVWKNPADMDPAVASVQEPLGNAVHTVLESSGLAGGSAAIIGCGPIGLMAVAVAKAAGASRIAAIDKNDYRLALAKKLGAAITISADEEDPLEVIDTLTGGEGIDLVCEMSGHPAAITQGLKMAANGGRFHMLSLPERPVTVDLTNDVVFKGLTVQGITGRKMFETWRQVSHLLESGLVDLTPVITHQFPLEDFEKGFDLMRKGQCGKVILIP</sequence>
<dbReference type="SUPFAM" id="SSF51735">
    <property type="entry name" value="NAD(P)-binding Rossmann-fold domains"/>
    <property type="match status" value="1"/>
</dbReference>
<dbReference type="UniPathway" id="UPA00046">
    <property type="reaction ID" value="UER00505"/>
</dbReference>
<accession>A0A6A8LDJ3</accession>
<dbReference type="Pfam" id="PF00107">
    <property type="entry name" value="ADH_zinc_N"/>
    <property type="match status" value="1"/>
</dbReference>
<dbReference type="GO" id="GO:0008270">
    <property type="term" value="F:zinc ion binding"/>
    <property type="evidence" value="ECO:0007669"/>
    <property type="project" value="UniProtKB-UniRule"/>
</dbReference>
<dbReference type="GO" id="GO:0019518">
    <property type="term" value="P:L-threonine catabolic process to glycine"/>
    <property type="evidence" value="ECO:0007669"/>
    <property type="project" value="UniProtKB-UniPathway"/>
</dbReference>
<comment type="subunit">
    <text evidence="6">Homotetramer.</text>
</comment>
<comment type="catalytic activity">
    <reaction evidence="6">
        <text>L-threonine + NAD(+) = (2S)-2-amino-3-oxobutanoate + NADH + H(+)</text>
        <dbReference type="Rhea" id="RHEA:13161"/>
        <dbReference type="ChEBI" id="CHEBI:15378"/>
        <dbReference type="ChEBI" id="CHEBI:57540"/>
        <dbReference type="ChEBI" id="CHEBI:57926"/>
        <dbReference type="ChEBI" id="CHEBI:57945"/>
        <dbReference type="ChEBI" id="CHEBI:78948"/>
        <dbReference type="EC" id="1.1.1.103"/>
    </reaction>
</comment>
<name>A0A6A8LDJ3_BACVE</name>
<dbReference type="SMART" id="SM00829">
    <property type="entry name" value="PKS_ER"/>
    <property type="match status" value="1"/>
</dbReference>
<feature type="binding site" evidence="6">
    <location>
        <position position="68"/>
    </location>
    <ligand>
        <name>Zn(2+)</name>
        <dbReference type="ChEBI" id="CHEBI:29105"/>
        <label>1</label>
        <note>catalytic</note>
    </ligand>
</feature>
<feature type="binding site" evidence="6">
    <location>
        <position position="104"/>
    </location>
    <ligand>
        <name>Zn(2+)</name>
        <dbReference type="ChEBI" id="CHEBI:29105"/>
        <label>2</label>
    </ligand>
</feature>
<dbReference type="InterPro" id="IPR013149">
    <property type="entry name" value="ADH-like_C"/>
</dbReference>
<dbReference type="AlphaFoldDB" id="A0A6A8LDJ3"/>
<feature type="binding site" evidence="6">
    <location>
        <begin position="268"/>
        <end position="270"/>
    </location>
    <ligand>
        <name>NAD(+)</name>
        <dbReference type="ChEBI" id="CHEBI:57540"/>
    </ligand>
</feature>
<dbReference type="GO" id="GO:0005737">
    <property type="term" value="C:cytoplasm"/>
    <property type="evidence" value="ECO:0007669"/>
    <property type="project" value="UniProtKB-SubCell"/>
</dbReference>
<comment type="caution">
    <text evidence="9">The sequence shown here is derived from an EMBL/GenBank/DDBJ whole genome shotgun (WGS) entry which is preliminary data.</text>
</comment>
<evidence type="ECO:0000313" key="9">
    <source>
        <dbReference type="EMBL" id="MSE01451.1"/>
    </source>
</evidence>
<comment type="function">
    <text evidence="6">Catalyzes the NAD(+)-dependent oxidation of L-threonine to 2-amino-3-ketobutyrate.</text>
</comment>
<keyword evidence="4 6" id="KW-0560">Oxidoreductase</keyword>
<feature type="binding site" evidence="6">
    <location>
        <position position="101"/>
    </location>
    <ligand>
        <name>Zn(2+)</name>
        <dbReference type="ChEBI" id="CHEBI:29105"/>
        <label>2</label>
    </ligand>
</feature>
<dbReference type="InterPro" id="IPR013154">
    <property type="entry name" value="ADH-like_N"/>
</dbReference>
<dbReference type="CDD" id="cd05281">
    <property type="entry name" value="TDH"/>
    <property type="match status" value="1"/>
</dbReference>
<dbReference type="PANTHER" id="PTHR43401:SF2">
    <property type="entry name" value="L-THREONINE 3-DEHYDROGENASE"/>
    <property type="match status" value="1"/>
</dbReference>
<evidence type="ECO:0000256" key="4">
    <source>
        <dbReference type="ARBA" id="ARBA00023002"/>
    </source>
</evidence>
<feature type="binding site" evidence="6">
    <location>
        <position position="206"/>
    </location>
    <ligand>
        <name>NAD(+)</name>
        <dbReference type="ChEBI" id="CHEBI:57540"/>
    </ligand>
</feature>
<dbReference type="HAMAP" id="MF_00627">
    <property type="entry name" value="Thr_dehydrog"/>
    <property type="match status" value="1"/>
</dbReference>
<comment type="cofactor">
    <cofactor evidence="6">
        <name>Zn(2+)</name>
        <dbReference type="ChEBI" id="CHEBI:29105"/>
    </cofactor>
    <text evidence="6">Binds 2 Zn(2+) ions per subunit.</text>
</comment>
<feature type="binding site" evidence="6">
    <location>
        <position position="43"/>
    </location>
    <ligand>
        <name>Zn(2+)</name>
        <dbReference type="ChEBI" id="CHEBI:29105"/>
        <label>1</label>
        <note>catalytic</note>
    </ligand>
</feature>
<evidence type="ECO:0000256" key="1">
    <source>
        <dbReference type="ARBA" id="ARBA00022490"/>
    </source>
</evidence>
<dbReference type="InterPro" id="IPR036291">
    <property type="entry name" value="NAD(P)-bd_dom_sf"/>
</dbReference>
<organism evidence="9">
    <name type="scientific">Bacillus velezensis</name>
    <dbReference type="NCBI Taxonomy" id="492670"/>
    <lineage>
        <taxon>Bacteria</taxon>
        <taxon>Bacillati</taxon>
        <taxon>Bacillota</taxon>
        <taxon>Bacilli</taxon>
        <taxon>Bacillales</taxon>
        <taxon>Bacillaceae</taxon>
        <taxon>Bacillus</taxon>
        <taxon>Bacillus amyloliquefaciens group</taxon>
    </lineage>
</organism>
<evidence type="ECO:0000256" key="6">
    <source>
        <dbReference type="HAMAP-Rule" id="MF_00627"/>
    </source>
</evidence>
<comment type="pathway">
    <text evidence="6">Amino-acid degradation; L-threonine degradation via oxydo-reductase pathway; glycine from L-threonine: step 1/2.</text>
</comment>
<evidence type="ECO:0000256" key="5">
    <source>
        <dbReference type="ARBA" id="ARBA00023027"/>
    </source>
</evidence>
<dbReference type="NCBIfam" id="TIGR00692">
    <property type="entry name" value="tdh"/>
    <property type="match status" value="1"/>
</dbReference>
<dbReference type="SUPFAM" id="SSF50129">
    <property type="entry name" value="GroES-like"/>
    <property type="match status" value="1"/>
</dbReference>
<dbReference type="InterPro" id="IPR002328">
    <property type="entry name" value="ADH_Zn_CS"/>
</dbReference>
<comment type="similarity">
    <text evidence="6">Belongs to the zinc-containing alcohol dehydrogenase family.</text>
</comment>
<comment type="subcellular location">
    <subcellularLocation>
        <location evidence="6">Cytoplasm</location>
    </subcellularLocation>
</comment>
<dbReference type="InterPro" id="IPR011032">
    <property type="entry name" value="GroES-like_sf"/>
</dbReference>
<dbReference type="Pfam" id="PF08240">
    <property type="entry name" value="ADH_N"/>
    <property type="match status" value="1"/>
</dbReference>
<gene>
    <name evidence="6 9" type="primary">tdh</name>
    <name evidence="9" type="ORF">GKC39_05180</name>
</gene>
<proteinExistence type="inferred from homology"/>
<dbReference type="PROSITE" id="PS00059">
    <property type="entry name" value="ADH_ZINC"/>
    <property type="match status" value="1"/>
</dbReference>
<dbReference type="EMBL" id="WKKV01000002">
    <property type="protein sequence ID" value="MSE01451.1"/>
    <property type="molecule type" value="Genomic_DNA"/>
</dbReference>
<feature type="binding site" evidence="6">
    <location>
        <position position="201"/>
    </location>
    <ligand>
        <name>NAD(+)</name>
        <dbReference type="ChEBI" id="CHEBI:57540"/>
    </ligand>
</feature>
<reference evidence="9" key="1">
    <citation type="submission" date="2019-11" db="EMBL/GenBank/DDBJ databases">
        <title>Draft Genome Sequence of Plant Growth-Promoting Rhizosphere-Associated Bacteria.</title>
        <authorList>
            <person name="Vasilyev I.Y."/>
            <person name="Radchenko V."/>
            <person name="Ilnitskaya E.V."/>
        </authorList>
    </citation>
    <scope>NUCLEOTIDE SEQUENCE</scope>
    <source>
        <strain evidence="9">VRA_517_n</strain>
    </source>
</reference>
<feature type="binding site" evidence="6">
    <location>
        <position position="69"/>
    </location>
    <ligand>
        <name>Zn(2+)</name>
        <dbReference type="ChEBI" id="CHEBI:29105"/>
        <label>1</label>
        <note>catalytic</note>
    </ligand>
</feature>
<dbReference type="Gene3D" id="3.40.50.720">
    <property type="entry name" value="NAD(P)-binding Rossmann-like Domain"/>
    <property type="match status" value="1"/>
</dbReference>
<feature type="active site" description="Charge relay system" evidence="6">
    <location>
        <position position="48"/>
    </location>
</feature>
<feature type="binding site" evidence="6">
    <location>
        <begin position="293"/>
        <end position="294"/>
    </location>
    <ligand>
        <name>NAD(+)</name>
        <dbReference type="ChEBI" id="CHEBI:57540"/>
    </ligand>
</feature>
<evidence type="ECO:0000259" key="8">
    <source>
        <dbReference type="SMART" id="SM00829"/>
    </source>
</evidence>
<keyword evidence="5 6" id="KW-0520">NAD</keyword>
<evidence type="ECO:0000256" key="2">
    <source>
        <dbReference type="ARBA" id="ARBA00022723"/>
    </source>
</evidence>
<keyword evidence="2 6" id="KW-0479">Metal-binding</keyword>
<dbReference type="Gene3D" id="3.90.180.10">
    <property type="entry name" value="Medium-chain alcohol dehydrogenases, catalytic domain"/>
    <property type="match status" value="1"/>
</dbReference>